<keyword evidence="2" id="KW-0472">Membrane</keyword>
<keyword evidence="2" id="KW-0812">Transmembrane</keyword>
<dbReference type="Bgee" id="ENSECAG00000034636">
    <property type="expression patterns" value="Expressed in trophoblast"/>
</dbReference>
<organism evidence="3 4">
    <name type="scientific">Equus caballus</name>
    <name type="common">Horse</name>
    <dbReference type="NCBI Taxonomy" id="9796"/>
    <lineage>
        <taxon>Eukaryota</taxon>
        <taxon>Metazoa</taxon>
        <taxon>Chordata</taxon>
        <taxon>Craniata</taxon>
        <taxon>Vertebrata</taxon>
        <taxon>Euteleostomi</taxon>
        <taxon>Mammalia</taxon>
        <taxon>Eutheria</taxon>
        <taxon>Laurasiatheria</taxon>
        <taxon>Perissodactyla</taxon>
        <taxon>Equidae</taxon>
        <taxon>Equus</taxon>
    </lineage>
</organism>
<keyword evidence="4" id="KW-1185">Reference proteome</keyword>
<keyword evidence="2" id="KW-1133">Transmembrane helix</keyword>
<reference evidence="3" key="2">
    <citation type="submission" date="2025-08" db="UniProtKB">
        <authorList>
            <consortium name="Ensembl"/>
        </authorList>
    </citation>
    <scope>IDENTIFICATION</scope>
    <source>
        <strain evidence="3">Thoroughbred</strain>
    </source>
</reference>
<feature type="region of interest" description="Disordered" evidence="1">
    <location>
        <begin position="97"/>
        <end position="118"/>
    </location>
</feature>
<evidence type="ECO:0000256" key="2">
    <source>
        <dbReference type="SAM" id="Phobius"/>
    </source>
</evidence>
<dbReference type="Proteomes" id="UP000002281">
    <property type="component" value="Chromosome 10"/>
</dbReference>
<proteinExistence type="predicted"/>
<evidence type="ECO:0000313" key="3">
    <source>
        <dbReference type="Ensembl" id="ENSECAP00000036507.2"/>
    </source>
</evidence>
<dbReference type="AlphaFoldDB" id="A0A3Q2LAE1"/>
<reference evidence="3" key="3">
    <citation type="submission" date="2025-09" db="UniProtKB">
        <authorList>
            <consortium name="Ensembl"/>
        </authorList>
    </citation>
    <scope>IDENTIFICATION</scope>
    <source>
        <strain evidence="3">Thoroughbred</strain>
    </source>
</reference>
<dbReference type="InParanoid" id="A0A3Q2LAE1"/>
<dbReference type="GeneTree" id="ENSGT00950000185451"/>
<reference evidence="3 4" key="1">
    <citation type="journal article" date="2009" name="Science">
        <title>Genome sequence, comparative analysis, and population genetics of the domestic horse.</title>
        <authorList>
            <consortium name="Broad Institute Genome Sequencing Platform"/>
            <consortium name="Broad Institute Whole Genome Assembly Team"/>
            <person name="Wade C.M."/>
            <person name="Giulotto E."/>
            <person name="Sigurdsson S."/>
            <person name="Zoli M."/>
            <person name="Gnerre S."/>
            <person name="Imsland F."/>
            <person name="Lear T.L."/>
            <person name="Adelson D.L."/>
            <person name="Bailey E."/>
            <person name="Bellone R.R."/>
            <person name="Bloecker H."/>
            <person name="Distl O."/>
            <person name="Edgar R.C."/>
            <person name="Garber M."/>
            <person name="Leeb T."/>
            <person name="Mauceli E."/>
            <person name="MacLeod J.N."/>
            <person name="Penedo M.C.T."/>
            <person name="Raison J.M."/>
            <person name="Sharpe T."/>
            <person name="Vogel J."/>
            <person name="Andersson L."/>
            <person name="Antczak D.F."/>
            <person name="Biagi T."/>
            <person name="Binns M.M."/>
            <person name="Chowdhary B.P."/>
            <person name="Coleman S.J."/>
            <person name="Della Valle G."/>
            <person name="Fryc S."/>
            <person name="Guerin G."/>
            <person name="Hasegawa T."/>
            <person name="Hill E.W."/>
            <person name="Jurka J."/>
            <person name="Kiialainen A."/>
            <person name="Lindgren G."/>
            <person name="Liu J."/>
            <person name="Magnani E."/>
            <person name="Mickelson J.R."/>
            <person name="Murray J."/>
            <person name="Nergadze S.G."/>
            <person name="Onofrio R."/>
            <person name="Pedroni S."/>
            <person name="Piras M.F."/>
            <person name="Raudsepp T."/>
            <person name="Rocchi M."/>
            <person name="Roeed K.H."/>
            <person name="Ryder O.A."/>
            <person name="Searle S."/>
            <person name="Skow L."/>
            <person name="Swinburne J.E."/>
            <person name="Syvaenen A.C."/>
            <person name="Tozaki T."/>
            <person name="Valberg S.J."/>
            <person name="Vaudin M."/>
            <person name="White J.R."/>
            <person name="Zody M.C."/>
            <person name="Lander E.S."/>
            <person name="Lindblad-Toh K."/>
        </authorList>
    </citation>
    <scope>NUCLEOTIDE SEQUENCE [LARGE SCALE GENOMIC DNA]</scope>
    <source>
        <strain evidence="3 4">Thoroughbred</strain>
    </source>
</reference>
<evidence type="ECO:0000256" key="1">
    <source>
        <dbReference type="SAM" id="MobiDB-lite"/>
    </source>
</evidence>
<name>A0A3Q2LAE1_HORSE</name>
<evidence type="ECO:0000313" key="4">
    <source>
        <dbReference type="Proteomes" id="UP000002281"/>
    </source>
</evidence>
<protein>
    <submittedName>
        <fullName evidence="3">Uncharacterized protein</fullName>
    </submittedName>
</protein>
<accession>A0A3Q2LAE1</accession>
<feature type="transmembrane region" description="Helical" evidence="2">
    <location>
        <begin position="6"/>
        <end position="28"/>
    </location>
</feature>
<dbReference type="PaxDb" id="9796-ENSECAP00000036507"/>
<sequence length="118" mass="12816">MRAGVIQGIIGRAGVTALLAVCLCLIFFKVKTHSRKAVKTAVGMDDIHPAVGSASLVHQHESESESSADLTSSAGIASTLEMEQELHYASLSFNRMNPQEGTYRTQGRTSQSFRQIRH</sequence>
<dbReference type="Ensembl" id="ENSECAT00000062563.2">
    <property type="protein sequence ID" value="ENSECAP00000036507.2"/>
    <property type="gene ID" value="ENSECAG00000034636.2"/>
</dbReference>